<reference evidence="1 2" key="1">
    <citation type="submission" date="2020-07" db="EMBL/GenBank/DDBJ databases">
        <authorList>
            <person name="Partida-Martinez L."/>
            <person name="Huntemann M."/>
            <person name="Clum A."/>
            <person name="Wang J."/>
            <person name="Palaniappan K."/>
            <person name="Ritter S."/>
            <person name="Chen I.-M."/>
            <person name="Stamatis D."/>
            <person name="Reddy T."/>
            <person name="O'Malley R."/>
            <person name="Daum C."/>
            <person name="Shapiro N."/>
            <person name="Ivanova N."/>
            <person name="Kyrpides N."/>
            <person name="Woyke T."/>
        </authorList>
    </citation>
    <scope>NUCLEOTIDE SEQUENCE [LARGE SCALE GENOMIC DNA]</scope>
    <source>
        <strain evidence="1 2">AT2.17</strain>
    </source>
</reference>
<dbReference type="EMBL" id="JACCBW010000001">
    <property type="protein sequence ID" value="NYE35864.1"/>
    <property type="molecule type" value="Genomic_DNA"/>
</dbReference>
<protein>
    <submittedName>
        <fullName evidence="1">Uncharacterized protein</fullName>
    </submittedName>
</protein>
<organism evidence="1 2">
    <name type="scientific">Nocardioides cavernae</name>
    <dbReference type="NCBI Taxonomy" id="1921566"/>
    <lineage>
        <taxon>Bacteria</taxon>
        <taxon>Bacillati</taxon>
        <taxon>Actinomycetota</taxon>
        <taxon>Actinomycetes</taxon>
        <taxon>Propionibacteriales</taxon>
        <taxon>Nocardioidaceae</taxon>
        <taxon>Nocardioides</taxon>
    </lineage>
</organism>
<dbReference type="RefSeq" id="WP_179618468.1">
    <property type="nucleotide sequence ID" value="NZ_JACCBW010000001.1"/>
</dbReference>
<name>A0A7Y9KQS4_9ACTN</name>
<dbReference type="Proteomes" id="UP000549911">
    <property type="component" value="Unassembled WGS sequence"/>
</dbReference>
<reference evidence="1 2" key="2">
    <citation type="submission" date="2020-08" db="EMBL/GenBank/DDBJ databases">
        <title>The Agave Microbiome: Exploring the role of microbial communities in plant adaptations to desert environments.</title>
        <authorList>
            <person name="Partida-Martinez L.P."/>
        </authorList>
    </citation>
    <scope>NUCLEOTIDE SEQUENCE [LARGE SCALE GENOMIC DNA]</scope>
    <source>
        <strain evidence="1 2">AT2.17</strain>
    </source>
</reference>
<evidence type="ECO:0000313" key="2">
    <source>
        <dbReference type="Proteomes" id="UP000549911"/>
    </source>
</evidence>
<gene>
    <name evidence="1" type="ORF">F4692_000968</name>
</gene>
<evidence type="ECO:0000313" key="1">
    <source>
        <dbReference type="EMBL" id="NYE35864.1"/>
    </source>
</evidence>
<dbReference type="AlphaFoldDB" id="A0A7Y9KQS4"/>
<keyword evidence="2" id="KW-1185">Reference proteome</keyword>
<accession>A0A7Y9KQS4</accession>
<sequence>MGSHLVWQMESLRMGTQGWESQESLMESTARELRGASSSALPPSVQGAATTFLTRWSGYADESAAIAQGFVGALKATANDYTTSDDAVDRQFSDLDGRLGPAR</sequence>
<comment type="caution">
    <text evidence="1">The sequence shown here is derived from an EMBL/GenBank/DDBJ whole genome shotgun (WGS) entry which is preliminary data.</text>
</comment>
<proteinExistence type="predicted"/>